<dbReference type="GO" id="GO:0006422">
    <property type="term" value="P:aspartyl-tRNA aminoacylation"/>
    <property type="evidence" value="ECO:0007669"/>
    <property type="project" value="UniProtKB-UniRule"/>
</dbReference>
<dbReference type="InterPro" id="IPR002312">
    <property type="entry name" value="Asp/Asn-tRNA-synth_IIb"/>
</dbReference>
<dbReference type="AlphaFoldDB" id="A0A2S7KRF6"/>
<feature type="binding site" evidence="7">
    <location>
        <position position="229"/>
    </location>
    <ligand>
        <name>ATP</name>
        <dbReference type="ChEBI" id="CHEBI:30616"/>
    </ligand>
</feature>
<evidence type="ECO:0000256" key="1">
    <source>
        <dbReference type="ARBA" id="ARBA00006303"/>
    </source>
</evidence>
<evidence type="ECO:0000313" key="10">
    <source>
        <dbReference type="Proteomes" id="UP000239800"/>
    </source>
</evidence>
<feature type="binding site" evidence="7">
    <location>
        <position position="479"/>
    </location>
    <ligand>
        <name>ATP</name>
        <dbReference type="ChEBI" id="CHEBI:30616"/>
    </ligand>
</feature>
<keyword evidence="10" id="KW-1185">Reference proteome</keyword>
<feature type="binding site" evidence="7">
    <location>
        <position position="174"/>
    </location>
    <ligand>
        <name>L-aspartate</name>
        <dbReference type="ChEBI" id="CHEBI:29991"/>
    </ligand>
</feature>
<reference evidence="9 10" key="1">
    <citation type="submission" date="2016-11" db="EMBL/GenBank/DDBJ databases">
        <title>Trade-off between light-utilization and light-protection in marine flavobacteria.</title>
        <authorList>
            <person name="Kumagai Y."/>
        </authorList>
    </citation>
    <scope>NUCLEOTIDE SEQUENCE [LARGE SCALE GENOMIC DNA]</scope>
    <source>
        <strain evidence="9 10">NBRC 107741</strain>
    </source>
</reference>
<feature type="binding site" evidence="7">
    <location>
        <position position="486"/>
    </location>
    <ligand>
        <name>L-aspartate</name>
        <dbReference type="ChEBI" id="CHEBI:29991"/>
    </ligand>
</feature>
<evidence type="ECO:0000256" key="3">
    <source>
        <dbReference type="ARBA" id="ARBA00022741"/>
    </source>
</evidence>
<dbReference type="PROSITE" id="PS50862">
    <property type="entry name" value="AA_TRNA_LIGASE_II"/>
    <property type="match status" value="1"/>
</dbReference>
<dbReference type="PANTHER" id="PTHR22594:SF5">
    <property type="entry name" value="ASPARTATE--TRNA LIGASE, MITOCHONDRIAL"/>
    <property type="match status" value="1"/>
</dbReference>
<dbReference type="InterPro" id="IPR004524">
    <property type="entry name" value="Asp-tRNA-ligase_1"/>
</dbReference>
<evidence type="ECO:0000256" key="2">
    <source>
        <dbReference type="ARBA" id="ARBA00022598"/>
    </source>
</evidence>
<comment type="function">
    <text evidence="7">Catalyzes the attachment of L-aspartate to tRNA(Asp) in a two-step reaction: L-aspartate is first activated by ATP to form Asp-AMP and then transferred to the acceptor end of tRNA(Asp).</text>
</comment>
<dbReference type="InterPro" id="IPR012340">
    <property type="entry name" value="NA-bd_OB-fold"/>
</dbReference>
<evidence type="ECO:0000256" key="5">
    <source>
        <dbReference type="ARBA" id="ARBA00022917"/>
    </source>
</evidence>
<dbReference type="InterPro" id="IPR045864">
    <property type="entry name" value="aa-tRNA-synth_II/BPL/LPL"/>
</dbReference>
<dbReference type="InterPro" id="IPR004364">
    <property type="entry name" value="Aa-tRNA-synt_II"/>
</dbReference>
<comment type="caution">
    <text evidence="7">Lacks conserved residue(s) required for the propagation of feature annotation.</text>
</comment>
<feature type="binding site" evidence="7">
    <location>
        <begin position="220"/>
        <end position="222"/>
    </location>
    <ligand>
        <name>ATP</name>
        <dbReference type="ChEBI" id="CHEBI:30616"/>
    </ligand>
</feature>
<keyword evidence="6 7" id="KW-0030">Aminoacyl-tRNA synthetase</keyword>
<keyword evidence="2 7" id="KW-0436">Ligase</keyword>
<dbReference type="Pfam" id="PF02938">
    <property type="entry name" value="GAD"/>
    <property type="match status" value="1"/>
</dbReference>
<dbReference type="InterPro" id="IPR004115">
    <property type="entry name" value="GAD-like_sf"/>
</dbReference>
<keyword evidence="4 7" id="KW-0067">ATP-binding</keyword>
<evidence type="ECO:0000256" key="4">
    <source>
        <dbReference type="ARBA" id="ARBA00022840"/>
    </source>
</evidence>
<comment type="similarity">
    <text evidence="1 7">Belongs to the class-II aminoacyl-tRNA synthetase family. Type 1 subfamily.</text>
</comment>
<dbReference type="CDD" id="cd00777">
    <property type="entry name" value="AspRS_core"/>
    <property type="match status" value="1"/>
</dbReference>
<evidence type="ECO:0000256" key="6">
    <source>
        <dbReference type="ARBA" id="ARBA00023146"/>
    </source>
</evidence>
<dbReference type="Pfam" id="PF01336">
    <property type="entry name" value="tRNA_anti-codon"/>
    <property type="match status" value="1"/>
</dbReference>
<dbReference type="SUPFAM" id="SSF50249">
    <property type="entry name" value="Nucleic acid-binding proteins"/>
    <property type="match status" value="1"/>
</dbReference>
<dbReference type="GO" id="GO:0005737">
    <property type="term" value="C:cytoplasm"/>
    <property type="evidence" value="ECO:0007669"/>
    <property type="project" value="UniProtKB-SubCell"/>
</dbReference>
<proteinExistence type="inferred from homology"/>
<dbReference type="Gene3D" id="2.40.50.140">
    <property type="entry name" value="Nucleic acid-binding proteins"/>
    <property type="match status" value="1"/>
</dbReference>
<feature type="binding site" evidence="7">
    <location>
        <begin position="531"/>
        <end position="534"/>
    </location>
    <ligand>
        <name>ATP</name>
        <dbReference type="ChEBI" id="CHEBI:30616"/>
    </ligand>
</feature>
<dbReference type="PRINTS" id="PR01042">
    <property type="entry name" value="TRNASYNTHASP"/>
</dbReference>
<accession>A0A2S7KRF6</accession>
<name>A0A2S7KRF6_9FLAO</name>
<dbReference type="SUPFAM" id="SSF55261">
    <property type="entry name" value="GAD domain-like"/>
    <property type="match status" value="1"/>
</dbReference>
<feature type="domain" description="Aminoacyl-transfer RNA synthetases class-II family profile" evidence="8">
    <location>
        <begin position="144"/>
        <end position="552"/>
    </location>
</feature>
<dbReference type="Gene3D" id="3.30.1360.30">
    <property type="entry name" value="GAD-like domain"/>
    <property type="match status" value="1"/>
</dbReference>
<dbReference type="Gene3D" id="3.30.930.10">
    <property type="entry name" value="Bira Bifunctional Protein, Domain 2"/>
    <property type="match status" value="1"/>
</dbReference>
<protein>
    <recommendedName>
        <fullName evidence="7">Aspartate--tRNA ligase</fullName>
        <ecNumber evidence="7">6.1.1.12</ecNumber>
    </recommendedName>
    <alternativeName>
        <fullName evidence="7">Aspartyl-tRNA synthetase</fullName>
        <shortName evidence="7">AspRS</shortName>
    </alternativeName>
</protein>
<dbReference type="InterPro" id="IPR004365">
    <property type="entry name" value="NA-bd_OB_tRNA"/>
</dbReference>
<dbReference type="SUPFAM" id="SSF55681">
    <property type="entry name" value="Class II aaRS and biotin synthetases"/>
    <property type="match status" value="1"/>
</dbReference>
<dbReference type="InterPro" id="IPR047089">
    <property type="entry name" value="Asp-tRNA-ligase_1_N"/>
</dbReference>
<dbReference type="NCBIfam" id="NF001750">
    <property type="entry name" value="PRK00476.1"/>
    <property type="match status" value="1"/>
</dbReference>
<dbReference type="NCBIfam" id="TIGR00459">
    <property type="entry name" value="aspS_bact"/>
    <property type="match status" value="1"/>
</dbReference>
<gene>
    <name evidence="7" type="primary">aspS</name>
    <name evidence="9" type="ORF">BST85_10210</name>
</gene>
<feature type="region of interest" description="Aspartate" evidence="7">
    <location>
        <begin position="198"/>
        <end position="201"/>
    </location>
</feature>
<dbReference type="GO" id="GO:0004815">
    <property type="term" value="F:aspartate-tRNA ligase activity"/>
    <property type="evidence" value="ECO:0007669"/>
    <property type="project" value="UniProtKB-UniRule"/>
</dbReference>
<dbReference type="HAMAP" id="MF_00044">
    <property type="entry name" value="Asp_tRNA_synth_type1"/>
    <property type="match status" value="1"/>
</dbReference>
<comment type="catalytic activity">
    <reaction evidence="7">
        <text>tRNA(Asp) + L-aspartate + ATP = L-aspartyl-tRNA(Asp) + AMP + diphosphate</text>
        <dbReference type="Rhea" id="RHEA:19649"/>
        <dbReference type="Rhea" id="RHEA-COMP:9660"/>
        <dbReference type="Rhea" id="RHEA-COMP:9678"/>
        <dbReference type="ChEBI" id="CHEBI:29991"/>
        <dbReference type="ChEBI" id="CHEBI:30616"/>
        <dbReference type="ChEBI" id="CHEBI:33019"/>
        <dbReference type="ChEBI" id="CHEBI:78442"/>
        <dbReference type="ChEBI" id="CHEBI:78516"/>
        <dbReference type="ChEBI" id="CHEBI:456215"/>
        <dbReference type="EC" id="6.1.1.12"/>
    </reaction>
</comment>
<evidence type="ECO:0000256" key="7">
    <source>
        <dbReference type="HAMAP-Rule" id="MF_00044"/>
    </source>
</evidence>
<feature type="binding site" evidence="7">
    <location>
        <position position="445"/>
    </location>
    <ligand>
        <name>L-aspartate</name>
        <dbReference type="ChEBI" id="CHEBI:29991"/>
    </ligand>
</feature>
<keyword evidence="3 7" id="KW-0547">Nucleotide-binding</keyword>
<evidence type="ECO:0000313" key="9">
    <source>
        <dbReference type="EMBL" id="PQB05214.1"/>
    </source>
</evidence>
<dbReference type="Proteomes" id="UP000239800">
    <property type="component" value="Unassembled WGS sequence"/>
</dbReference>
<organism evidence="9 10">
    <name type="scientific">Aureitalea marina</name>
    <dbReference type="NCBI Taxonomy" id="930804"/>
    <lineage>
        <taxon>Bacteria</taxon>
        <taxon>Pseudomonadati</taxon>
        <taxon>Bacteroidota</taxon>
        <taxon>Flavobacteriia</taxon>
        <taxon>Flavobacteriales</taxon>
        <taxon>Flavobacteriaceae</taxon>
        <taxon>Aureitalea</taxon>
    </lineage>
</organism>
<dbReference type="GO" id="GO:0003676">
    <property type="term" value="F:nucleic acid binding"/>
    <property type="evidence" value="ECO:0007669"/>
    <property type="project" value="InterPro"/>
</dbReference>
<comment type="subunit">
    <text evidence="7">Homodimer.</text>
</comment>
<dbReference type="OrthoDB" id="9802326at2"/>
<dbReference type="RefSeq" id="WP_104813149.1">
    <property type="nucleotide sequence ID" value="NZ_MQUB01000001.1"/>
</dbReference>
<dbReference type="GO" id="GO:0005524">
    <property type="term" value="F:ATP binding"/>
    <property type="evidence" value="ECO:0007669"/>
    <property type="project" value="UniProtKB-UniRule"/>
</dbReference>
<dbReference type="InterPro" id="IPR029351">
    <property type="entry name" value="GAD_dom"/>
</dbReference>
<comment type="subcellular location">
    <subcellularLocation>
        <location evidence="7">Cytoplasm</location>
    </subcellularLocation>
</comment>
<keyword evidence="7" id="KW-0963">Cytoplasm</keyword>
<dbReference type="EC" id="6.1.1.12" evidence="7"/>
<comment type="caution">
    <text evidence="9">The sequence shown here is derived from an EMBL/GenBank/DDBJ whole genome shotgun (WGS) entry which is preliminary data.</text>
</comment>
<dbReference type="InterPro" id="IPR047090">
    <property type="entry name" value="AspRS_core"/>
</dbReference>
<dbReference type="Pfam" id="PF00152">
    <property type="entry name" value="tRNA-synt_2"/>
    <property type="match status" value="1"/>
</dbReference>
<sequence length="582" mass="66356">MYRTHTNDQLRASDTGKEVTLSGWVQKTRNKGFMIWVDLRDRYGITQLIFDEERTDADVMKMAAELGREFVVQATGKVIERESKNPNIPTGDIEILVQEFKILNESLTPPFTIEDDTDGGDDLRMKYRYLDIRRKPVRENLIFRHKVTMAVRNYLSAQDFVEVETPYLIKSTPEGARDFVVPSRMNEGQFYALPQSPQTFKQLLMVGGMDRYFQIVKCFRDEDLRADRQPEFTQIDCEMAFVEQEDILQTFEGLTRHLLKEINGVEIGDFPRMTFDEAMKRYGNDKPDIRFGMEFGELNEVSQHKEFNVFNQAELVVGIAVPGGNEMSRKQIDGLINWVKRPQIGALGMVYVRCNEDGSFKSSVDKFYDQDDLKNWADVTGAEAGDLICVLSGDANKVRAQLSALRMEMGERLGLRKADEFAPLWVIDFPLLEWDEETERFHAMHHPFTSPKPGQLDMLDTDPAAVRANAYDLVLNGNEIGGGSIRIHDKEVQSLMFDHLGFTPEEAKAQFGFLMDAFQYGAPPHGGIAFGLDRLVSILGGQETIRDFIAFPKNNSGRDVMIDAPANIDDEQLKELHIRLDL</sequence>
<dbReference type="EMBL" id="MQUB01000001">
    <property type="protein sequence ID" value="PQB05214.1"/>
    <property type="molecule type" value="Genomic_DNA"/>
</dbReference>
<keyword evidence="5 7" id="KW-0648">Protein biosynthesis</keyword>
<feature type="binding site" evidence="7">
    <location>
        <position position="220"/>
    </location>
    <ligand>
        <name>L-aspartate</name>
        <dbReference type="ChEBI" id="CHEBI:29991"/>
    </ligand>
</feature>
<dbReference type="PANTHER" id="PTHR22594">
    <property type="entry name" value="ASPARTYL/LYSYL-TRNA SYNTHETASE"/>
    <property type="match status" value="1"/>
</dbReference>
<evidence type="ECO:0000259" key="8">
    <source>
        <dbReference type="PROSITE" id="PS50862"/>
    </source>
</evidence>
<dbReference type="CDD" id="cd04317">
    <property type="entry name" value="EcAspRS_like_N"/>
    <property type="match status" value="1"/>
</dbReference>
<dbReference type="InterPro" id="IPR006195">
    <property type="entry name" value="aa-tRNA-synth_II"/>
</dbReference>